<organism evidence="1 2">
    <name type="scientific">Candidatus Saganbacteria bacterium</name>
    <dbReference type="NCBI Taxonomy" id="2575572"/>
    <lineage>
        <taxon>Bacteria</taxon>
        <taxon>Bacillati</taxon>
        <taxon>Saganbacteria</taxon>
    </lineage>
</organism>
<protein>
    <recommendedName>
        <fullName evidence="3">Transcriptional regulator, AbiEi antitoxin, Type IV TA system</fullName>
    </recommendedName>
</protein>
<evidence type="ECO:0008006" key="3">
    <source>
        <dbReference type="Google" id="ProtNLM"/>
    </source>
</evidence>
<accession>A0A833L249</accession>
<reference evidence="1 2" key="1">
    <citation type="submission" date="2019-12" db="EMBL/GenBank/DDBJ databases">
        <authorList>
            <person name="Wolfe R."/>
            <person name="Danczak R."/>
            <person name="Wilkins M."/>
        </authorList>
    </citation>
    <scope>NUCLEOTIDE SEQUENCE [LARGE SCALE GENOMIC DNA]</scope>
    <source>
        <strain evidence="1">X2_MaxBin.013</strain>
    </source>
</reference>
<comment type="caution">
    <text evidence="1">The sequence shown here is derived from an EMBL/GenBank/DDBJ whole genome shotgun (WGS) entry which is preliminary data.</text>
</comment>
<dbReference type="EMBL" id="WPAF01000002">
    <property type="protein sequence ID" value="KAF0135043.1"/>
    <property type="molecule type" value="Genomic_DNA"/>
</dbReference>
<evidence type="ECO:0000313" key="2">
    <source>
        <dbReference type="Proteomes" id="UP000488506"/>
    </source>
</evidence>
<evidence type="ECO:0000313" key="1">
    <source>
        <dbReference type="EMBL" id="KAF0135043.1"/>
    </source>
</evidence>
<sequence>MKWKEFVEIAGNLPVIDTEMLLAGVANPNSIKVQISRWKKQGKVIQIKRGIYALAEPYKKLDVYEPYLAALLKQPSYISLEKAFEYHGLIPEGVSVYTCITTKRPGKIISKLGVFDYKHVKASLFWGYTAITVNKQTAFMALPEKALLDFFYLKGIKISPDYLNEMRLQNLRDIDLDQLLAFAKKFKKPGMLNVAKVIREYVGQEKDKDKEL</sequence>
<dbReference type="Proteomes" id="UP000488506">
    <property type="component" value="Unassembled WGS sequence"/>
</dbReference>
<gene>
    <name evidence="1" type="ORF">FD145_181</name>
</gene>
<dbReference type="AlphaFoldDB" id="A0A833L249"/>
<proteinExistence type="predicted"/>
<name>A0A833L249_UNCSA</name>